<name>A0A7J9V0S5_9MICO</name>
<evidence type="ECO:0000313" key="2">
    <source>
        <dbReference type="Proteomes" id="UP000429644"/>
    </source>
</evidence>
<sequence>MAYEYKVVQLREGLIGAKISGDKLQKLLNEHARKGWQLKAITSVDVKGRVGPGGVEGLLVTLERATG</sequence>
<keyword evidence="2" id="KW-1185">Reference proteome</keyword>
<dbReference type="RefSeq" id="WP_152233001.1">
    <property type="nucleotide sequence ID" value="NZ_BAAAOT010000025.1"/>
</dbReference>
<dbReference type="OrthoDB" id="4469787at2"/>
<organism evidence="1 2">
    <name type="scientific">Georgenia ruanii</name>
    <dbReference type="NCBI Taxonomy" id="348442"/>
    <lineage>
        <taxon>Bacteria</taxon>
        <taxon>Bacillati</taxon>
        <taxon>Actinomycetota</taxon>
        <taxon>Actinomycetes</taxon>
        <taxon>Micrococcales</taxon>
        <taxon>Bogoriellaceae</taxon>
        <taxon>Georgenia</taxon>
    </lineage>
</organism>
<accession>A0A7J9V0S5</accession>
<proteinExistence type="predicted"/>
<reference evidence="1 2" key="1">
    <citation type="submission" date="2019-10" db="EMBL/GenBank/DDBJ databases">
        <title>Georgenia wutianyii sp. nov. and Georgenia yuyongxinii sp. nov. isolated from plateau pika (Ochotona curzoniae) in the Qinghai-Tibet plateau of China.</title>
        <authorList>
            <person name="Tian Z."/>
        </authorList>
    </citation>
    <scope>NUCLEOTIDE SEQUENCE [LARGE SCALE GENOMIC DNA]</scope>
    <source>
        <strain evidence="1 2">JCM 15130</strain>
    </source>
</reference>
<dbReference type="Pfam" id="PF13783">
    <property type="entry name" value="DUF4177"/>
    <property type="match status" value="1"/>
</dbReference>
<dbReference type="AlphaFoldDB" id="A0A7J9V0S5"/>
<evidence type="ECO:0000313" key="1">
    <source>
        <dbReference type="EMBL" id="MPV90213.1"/>
    </source>
</evidence>
<comment type="caution">
    <text evidence="1">The sequence shown here is derived from an EMBL/GenBank/DDBJ whole genome shotgun (WGS) entry which is preliminary data.</text>
</comment>
<dbReference type="InterPro" id="IPR025234">
    <property type="entry name" value="YjzH-like"/>
</dbReference>
<dbReference type="EMBL" id="WHPD01003486">
    <property type="protein sequence ID" value="MPV90213.1"/>
    <property type="molecule type" value="Genomic_DNA"/>
</dbReference>
<gene>
    <name evidence="1" type="ORF">GB882_16190</name>
</gene>
<protein>
    <submittedName>
        <fullName evidence="1">DUF4177 domain-containing protein</fullName>
    </submittedName>
</protein>
<dbReference type="Proteomes" id="UP000429644">
    <property type="component" value="Unassembled WGS sequence"/>
</dbReference>